<protein>
    <submittedName>
        <fullName evidence="3">CAP domain-containing protein</fullName>
    </submittedName>
</protein>
<feature type="domain" description="SCP" evidence="2">
    <location>
        <begin position="46"/>
        <end position="153"/>
    </location>
</feature>
<organism evidence="3 4">
    <name type="scientific">Enterovirga aerilata</name>
    <dbReference type="NCBI Taxonomy" id="2730920"/>
    <lineage>
        <taxon>Bacteria</taxon>
        <taxon>Pseudomonadati</taxon>
        <taxon>Pseudomonadota</taxon>
        <taxon>Alphaproteobacteria</taxon>
        <taxon>Hyphomicrobiales</taxon>
        <taxon>Methylobacteriaceae</taxon>
        <taxon>Enterovirga</taxon>
    </lineage>
</organism>
<dbReference type="InterPro" id="IPR035940">
    <property type="entry name" value="CAP_sf"/>
</dbReference>
<sequence>MRIRLLLTALAVAPLLAHCAGDDLTKIVPSDKVTTSTRDAAQAAALISEYRKSRGLGPVTADPALNGAAEHQARAVAEAGRLSHGAFASRMESFKIGGYSAENLSAGSDTVAGAIARWKASPGHNENLLMPQARRIGLARADSPQHGYRHYWALVLAQ</sequence>
<dbReference type="PANTHER" id="PTHR31157">
    <property type="entry name" value="SCP DOMAIN-CONTAINING PROTEIN"/>
    <property type="match status" value="1"/>
</dbReference>
<dbReference type="Gene3D" id="3.40.33.10">
    <property type="entry name" value="CAP"/>
    <property type="match status" value="1"/>
</dbReference>
<evidence type="ECO:0000259" key="2">
    <source>
        <dbReference type="Pfam" id="PF00188"/>
    </source>
</evidence>
<feature type="signal peptide" evidence="1">
    <location>
        <begin position="1"/>
        <end position="19"/>
    </location>
</feature>
<dbReference type="RefSeq" id="WP_171219168.1">
    <property type="nucleotide sequence ID" value="NZ_JABEPP010000004.1"/>
</dbReference>
<evidence type="ECO:0000256" key="1">
    <source>
        <dbReference type="SAM" id="SignalP"/>
    </source>
</evidence>
<feature type="chain" id="PRO_5032792754" evidence="1">
    <location>
        <begin position="20"/>
        <end position="158"/>
    </location>
</feature>
<dbReference type="AlphaFoldDB" id="A0A849ICA5"/>
<dbReference type="InterPro" id="IPR014044">
    <property type="entry name" value="CAP_dom"/>
</dbReference>
<keyword evidence="1" id="KW-0732">Signal</keyword>
<evidence type="ECO:0000313" key="3">
    <source>
        <dbReference type="EMBL" id="NNM73670.1"/>
    </source>
</evidence>
<dbReference type="Proteomes" id="UP000564885">
    <property type="component" value="Unassembled WGS sequence"/>
</dbReference>
<dbReference type="EMBL" id="JABEPP010000004">
    <property type="protein sequence ID" value="NNM73670.1"/>
    <property type="molecule type" value="Genomic_DNA"/>
</dbReference>
<dbReference type="Pfam" id="PF00188">
    <property type="entry name" value="CAP"/>
    <property type="match status" value="1"/>
</dbReference>
<dbReference type="PANTHER" id="PTHR31157:SF1">
    <property type="entry name" value="SCP DOMAIN-CONTAINING PROTEIN"/>
    <property type="match status" value="1"/>
</dbReference>
<name>A0A849ICA5_9HYPH</name>
<comment type="caution">
    <text evidence="3">The sequence shown here is derived from an EMBL/GenBank/DDBJ whole genome shotgun (WGS) entry which is preliminary data.</text>
</comment>
<proteinExistence type="predicted"/>
<keyword evidence="4" id="KW-1185">Reference proteome</keyword>
<evidence type="ECO:0000313" key="4">
    <source>
        <dbReference type="Proteomes" id="UP000564885"/>
    </source>
</evidence>
<dbReference type="SUPFAM" id="SSF55797">
    <property type="entry name" value="PR-1-like"/>
    <property type="match status" value="1"/>
</dbReference>
<gene>
    <name evidence="3" type="ORF">HJG44_14875</name>
</gene>
<dbReference type="CDD" id="cd05379">
    <property type="entry name" value="CAP_bacterial"/>
    <property type="match status" value="1"/>
</dbReference>
<reference evidence="3 4" key="1">
    <citation type="submission" date="2020-04" db="EMBL/GenBank/DDBJ databases">
        <title>Enterovirga sp. isolate from soil.</title>
        <authorList>
            <person name="Chea S."/>
            <person name="Kim D.-U."/>
        </authorList>
    </citation>
    <scope>NUCLEOTIDE SEQUENCE [LARGE SCALE GENOMIC DNA]</scope>
    <source>
        <strain evidence="3 4">DB1703</strain>
    </source>
</reference>
<accession>A0A849ICA5</accession>